<dbReference type="PANTHER" id="PTHR13068">
    <property type="entry name" value="CGI-12 PROTEIN-RELATED"/>
    <property type="match status" value="1"/>
</dbReference>
<sequence length="397" mass="46519">MYHHTRRIIHLYSRRLMLFRNQVQHVINFGITCRNNSSILSGNYPSSHAAEFLKVRQQSYEVGNSVPKYRLWKQTGGILTNLKAIRFTTQSDPAEIIAFINSQDDLQRFSQQIQDLLQLKESRSYWGPHSKEKLETLCCFFLEKNCDCRNIYSFFKDNPNVLRTDEKSLAHNVQYLCDLGFKSNSLLLILNKRPLIWKLPNAGLLERVQFLWNLGLTDGQLKMAVTTFPDILTIKKKKFQQILELLRKLQFTSKQICQVIADTPQVLEESEYQTELRLQYVLFAMGITDYKEILKAKIFKYSYEHIRLRHLLLERLGLYQVPDKHGKTKIRNPSLCRIIDSTDKRFASSCANVSLEQLKTFSEMLKEEKLEEDDDNLTDEEDGDVDSDDFHEEKDSK</sequence>
<dbReference type="Gene3D" id="1.25.70.10">
    <property type="entry name" value="Transcription termination factor 3, mitochondrial"/>
    <property type="match status" value="1"/>
</dbReference>
<evidence type="ECO:0000256" key="3">
    <source>
        <dbReference type="SAM" id="MobiDB-lite"/>
    </source>
</evidence>
<evidence type="ECO:0000256" key="2">
    <source>
        <dbReference type="ARBA" id="ARBA00022946"/>
    </source>
</evidence>
<gene>
    <name evidence="4" type="ORF">HOLleu_22421</name>
</gene>
<keyword evidence="5" id="KW-1185">Reference proteome</keyword>
<organism evidence="4 5">
    <name type="scientific">Holothuria leucospilota</name>
    <name type="common">Black long sea cucumber</name>
    <name type="synonym">Mertensiothuria leucospilota</name>
    <dbReference type="NCBI Taxonomy" id="206669"/>
    <lineage>
        <taxon>Eukaryota</taxon>
        <taxon>Metazoa</taxon>
        <taxon>Echinodermata</taxon>
        <taxon>Eleutherozoa</taxon>
        <taxon>Echinozoa</taxon>
        <taxon>Holothuroidea</taxon>
        <taxon>Aspidochirotacea</taxon>
        <taxon>Aspidochirotida</taxon>
        <taxon>Holothuriidae</taxon>
        <taxon>Holothuria</taxon>
    </lineage>
</organism>
<protein>
    <submittedName>
        <fullName evidence="4">Transcription termination factor 4, mitochondrial</fullName>
    </submittedName>
</protein>
<comment type="caution">
    <text evidence="4">The sequence shown here is derived from an EMBL/GenBank/DDBJ whole genome shotgun (WGS) entry which is preliminary data.</text>
</comment>
<feature type="region of interest" description="Disordered" evidence="3">
    <location>
        <begin position="368"/>
        <end position="397"/>
    </location>
</feature>
<dbReference type="PANTHER" id="PTHR13068:SF203">
    <property type="entry name" value="TRANSCRIPTION TERMINATION FACTOR 4, MITOCHONDRIAL"/>
    <property type="match status" value="1"/>
</dbReference>
<dbReference type="GO" id="GO:0061668">
    <property type="term" value="P:mitochondrial ribosome assembly"/>
    <property type="evidence" value="ECO:0007669"/>
    <property type="project" value="TreeGrafter"/>
</dbReference>
<dbReference type="GO" id="GO:0003676">
    <property type="term" value="F:nucleic acid binding"/>
    <property type="evidence" value="ECO:0007669"/>
    <property type="project" value="InterPro"/>
</dbReference>
<accession>A0A9Q1BYU9</accession>
<evidence type="ECO:0000256" key="1">
    <source>
        <dbReference type="ARBA" id="ARBA00007692"/>
    </source>
</evidence>
<reference evidence="4" key="1">
    <citation type="submission" date="2021-10" db="EMBL/GenBank/DDBJ databases">
        <title>Tropical sea cucumber genome reveals ecological adaptation and Cuvierian tubules defense mechanism.</title>
        <authorList>
            <person name="Chen T."/>
        </authorList>
    </citation>
    <scope>NUCLEOTIDE SEQUENCE</scope>
    <source>
        <strain evidence="4">Nanhai2018</strain>
        <tissue evidence="4">Muscle</tissue>
    </source>
</reference>
<dbReference type="InterPro" id="IPR003690">
    <property type="entry name" value="MTERF"/>
</dbReference>
<dbReference type="GO" id="GO:0005739">
    <property type="term" value="C:mitochondrion"/>
    <property type="evidence" value="ECO:0007669"/>
    <property type="project" value="TreeGrafter"/>
</dbReference>
<dbReference type="OrthoDB" id="9991972at2759"/>
<dbReference type="GO" id="GO:0006390">
    <property type="term" value="P:mitochondrial transcription"/>
    <property type="evidence" value="ECO:0007669"/>
    <property type="project" value="TreeGrafter"/>
</dbReference>
<name>A0A9Q1BYU9_HOLLE</name>
<feature type="compositionally biased region" description="Acidic residues" evidence="3">
    <location>
        <begin position="370"/>
        <end position="390"/>
    </location>
</feature>
<evidence type="ECO:0000313" key="4">
    <source>
        <dbReference type="EMBL" id="KAJ8035257.1"/>
    </source>
</evidence>
<proteinExistence type="inferred from homology"/>
<dbReference type="InterPro" id="IPR038538">
    <property type="entry name" value="MTERF_sf"/>
</dbReference>
<keyword evidence="2" id="KW-0809">Transit peptide</keyword>
<dbReference type="Proteomes" id="UP001152320">
    <property type="component" value="Chromosome 10"/>
</dbReference>
<comment type="similarity">
    <text evidence="1">Belongs to the mTERF family.</text>
</comment>
<dbReference type="EMBL" id="JAIZAY010000010">
    <property type="protein sequence ID" value="KAJ8035257.1"/>
    <property type="molecule type" value="Genomic_DNA"/>
</dbReference>
<dbReference type="Pfam" id="PF02536">
    <property type="entry name" value="mTERF"/>
    <property type="match status" value="1"/>
</dbReference>
<dbReference type="AlphaFoldDB" id="A0A9Q1BYU9"/>
<dbReference type="SMART" id="SM00733">
    <property type="entry name" value="Mterf"/>
    <property type="match status" value="4"/>
</dbReference>
<evidence type="ECO:0000313" key="5">
    <source>
        <dbReference type="Proteomes" id="UP001152320"/>
    </source>
</evidence>